<proteinExistence type="predicted"/>
<evidence type="ECO:0000313" key="1">
    <source>
        <dbReference type="EMBL" id="CAG8782737.1"/>
    </source>
</evidence>
<feature type="non-terminal residue" evidence="1">
    <location>
        <position position="110"/>
    </location>
</feature>
<accession>A0ACA9R9X0</accession>
<reference evidence="1" key="1">
    <citation type="submission" date="2021-06" db="EMBL/GenBank/DDBJ databases">
        <authorList>
            <person name="Kallberg Y."/>
            <person name="Tangrot J."/>
            <person name="Rosling A."/>
        </authorList>
    </citation>
    <scope>NUCLEOTIDE SEQUENCE</scope>
    <source>
        <strain evidence="1">28 12/20/2015</strain>
    </source>
</reference>
<dbReference type="Proteomes" id="UP000789366">
    <property type="component" value="Unassembled WGS sequence"/>
</dbReference>
<comment type="caution">
    <text evidence="1">The sequence shown here is derived from an EMBL/GenBank/DDBJ whole genome shotgun (WGS) entry which is preliminary data.</text>
</comment>
<evidence type="ECO:0000313" key="2">
    <source>
        <dbReference type="Proteomes" id="UP000789366"/>
    </source>
</evidence>
<sequence>KQLDLFSFEFLEIPPKSSGLLKVFIPITQLIPQDSELDLQEIDYDEIVDIRMVPLTNFTTNKIIPSGARKRKLTKFLLDFLIFPSQYLSYKDLKEDDYSHFIKLIKQNDQ</sequence>
<feature type="non-terminal residue" evidence="1">
    <location>
        <position position="1"/>
    </location>
</feature>
<dbReference type="EMBL" id="CAJVPW010061939">
    <property type="protein sequence ID" value="CAG8782737.1"/>
    <property type="molecule type" value="Genomic_DNA"/>
</dbReference>
<gene>
    <name evidence="1" type="ORF">SPELUC_LOCUS16543</name>
</gene>
<organism evidence="1 2">
    <name type="scientific">Cetraspora pellucida</name>
    <dbReference type="NCBI Taxonomy" id="1433469"/>
    <lineage>
        <taxon>Eukaryota</taxon>
        <taxon>Fungi</taxon>
        <taxon>Fungi incertae sedis</taxon>
        <taxon>Mucoromycota</taxon>
        <taxon>Glomeromycotina</taxon>
        <taxon>Glomeromycetes</taxon>
        <taxon>Diversisporales</taxon>
        <taxon>Gigasporaceae</taxon>
        <taxon>Cetraspora</taxon>
    </lineage>
</organism>
<name>A0ACA9R9X0_9GLOM</name>
<keyword evidence="2" id="KW-1185">Reference proteome</keyword>
<protein>
    <submittedName>
        <fullName evidence="1">7951_t:CDS:1</fullName>
    </submittedName>
</protein>